<dbReference type="InterPro" id="IPR036144">
    <property type="entry name" value="RibA-like_sf"/>
</dbReference>
<keyword evidence="5" id="KW-0686">Riboflavin biosynthesis</keyword>
<dbReference type="GO" id="GO:0003935">
    <property type="term" value="F:GTP cyclohydrolase II activity"/>
    <property type="evidence" value="ECO:0007669"/>
    <property type="project" value="UniProtKB-EC"/>
</dbReference>
<dbReference type="GO" id="GO:0009231">
    <property type="term" value="P:riboflavin biosynthetic process"/>
    <property type="evidence" value="ECO:0007669"/>
    <property type="project" value="UniProtKB-UniPathway"/>
</dbReference>
<dbReference type="FunFam" id="3.90.870.10:FF:000001">
    <property type="entry name" value="Riboflavin biosynthesis protein RibBA"/>
    <property type="match status" value="1"/>
</dbReference>
<comment type="cofactor">
    <cofactor evidence="1">
        <name>Mn(2+)</name>
        <dbReference type="ChEBI" id="CHEBI:29035"/>
    </cofactor>
</comment>
<dbReference type="Gene3D" id="3.90.870.10">
    <property type="entry name" value="DHBP synthase"/>
    <property type="match status" value="1"/>
</dbReference>
<keyword evidence="7" id="KW-0460">Magnesium</keyword>
<dbReference type="AlphaFoldDB" id="A0A3B0RZJ2"/>
<dbReference type="Pfam" id="PF00926">
    <property type="entry name" value="DHBP_synthase"/>
    <property type="match status" value="1"/>
</dbReference>
<name>A0A3B0RZJ2_9ZZZZ</name>
<dbReference type="InterPro" id="IPR017945">
    <property type="entry name" value="DHBP_synth_RibB-like_a/b_dom"/>
</dbReference>
<proteinExistence type="inferred from homology"/>
<dbReference type="UniPathway" id="UPA00275"/>
<feature type="non-terminal residue" evidence="11">
    <location>
        <position position="274"/>
    </location>
</feature>
<dbReference type="EC" id="3.5.4.25" evidence="11"/>
<evidence type="ECO:0000256" key="2">
    <source>
        <dbReference type="ARBA" id="ARBA00001946"/>
    </source>
</evidence>
<evidence type="ECO:0000256" key="3">
    <source>
        <dbReference type="ARBA" id="ARBA00005104"/>
    </source>
</evidence>
<dbReference type="GO" id="GO:0046872">
    <property type="term" value="F:metal ion binding"/>
    <property type="evidence" value="ECO:0007669"/>
    <property type="project" value="UniProtKB-KW"/>
</dbReference>
<dbReference type="EMBL" id="UOEI01000207">
    <property type="protein sequence ID" value="VAV97419.1"/>
    <property type="molecule type" value="Genomic_DNA"/>
</dbReference>
<dbReference type="GO" id="GO:0005829">
    <property type="term" value="C:cytosol"/>
    <property type="evidence" value="ECO:0007669"/>
    <property type="project" value="TreeGrafter"/>
</dbReference>
<keyword evidence="8" id="KW-0464">Manganese</keyword>
<evidence type="ECO:0000259" key="10">
    <source>
        <dbReference type="Pfam" id="PF00925"/>
    </source>
</evidence>
<keyword evidence="6" id="KW-0479">Metal-binding</keyword>
<dbReference type="EC" id="4.1.99.12" evidence="11"/>
<reference evidence="11" key="1">
    <citation type="submission" date="2018-06" db="EMBL/GenBank/DDBJ databases">
        <authorList>
            <person name="Zhirakovskaya E."/>
        </authorList>
    </citation>
    <scope>NUCLEOTIDE SEQUENCE</scope>
</reference>
<dbReference type="PANTHER" id="PTHR21327">
    <property type="entry name" value="GTP CYCLOHYDROLASE II-RELATED"/>
    <property type="match status" value="1"/>
</dbReference>
<dbReference type="GO" id="GO:0008686">
    <property type="term" value="F:3,4-dihydroxy-2-butanone-4-phosphate synthase activity"/>
    <property type="evidence" value="ECO:0007669"/>
    <property type="project" value="UniProtKB-EC"/>
</dbReference>
<comment type="cofactor">
    <cofactor evidence="2">
        <name>Mg(2+)</name>
        <dbReference type="ChEBI" id="CHEBI:18420"/>
    </cofactor>
</comment>
<evidence type="ECO:0000256" key="5">
    <source>
        <dbReference type="ARBA" id="ARBA00022619"/>
    </source>
</evidence>
<dbReference type="Gene3D" id="3.40.50.10990">
    <property type="entry name" value="GTP cyclohydrolase II"/>
    <property type="match status" value="1"/>
</dbReference>
<comment type="similarity">
    <text evidence="4">In the N-terminal section; belongs to the DHBP synthase family.</text>
</comment>
<dbReference type="PANTHER" id="PTHR21327:SF18">
    <property type="entry name" value="3,4-DIHYDROXY-2-BUTANONE 4-PHOSPHATE SYNTHASE"/>
    <property type="match status" value="1"/>
</dbReference>
<evidence type="ECO:0000313" key="11">
    <source>
        <dbReference type="EMBL" id="VAV97419.1"/>
    </source>
</evidence>
<organism evidence="11">
    <name type="scientific">hydrothermal vent metagenome</name>
    <dbReference type="NCBI Taxonomy" id="652676"/>
    <lineage>
        <taxon>unclassified sequences</taxon>
        <taxon>metagenomes</taxon>
        <taxon>ecological metagenomes</taxon>
    </lineage>
</organism>
<evidence type="ECO:0000256" key="6">
    <source>
        <dbReference type="ARBA" id="ARBA00022723"/>
    </source>
</evidence>
<gene>
    <name evidence="11" type="ORF">MNBD_ACTINO01-1401</name>
</gene>
<evidence type="ECO:0000256" key="9">
    <source>
        <dbReference type="ARBA" id="ARBA00023239"/>
    </source>
</evidence>
<keyword evidence="11" id="KW-0378">Hydrolase</keyword>
<sequence>MKLATIPEALDAMRRGEFVLVVDNEDRENEGDLIIAAEKVTPERIAFMVRYTSGLICLPTTGERLDELELPLMVIDNTEAHNTAFTVSIDYLKGTTTGISAPDRARTIRAVVDPSAKPSDFSRPGHIFPLRSLEGGVLSRQGHTEAAVDLARLCGLFPAGVLCEIVNDDGTMARGETLMEFARDHDMVMISIDDLVAYRWRTENLVRRQSQATLPTRYGEFTLIGYQAQTDDSPHVALTMGSLDGRENVLTRIHSVCLTGDVFGSLRCDCGSQL</sequence>
<feature type="domain" description="GTP cyclohydrolase II" evidence="10">
    <location>
        <begin position="208"/>
        <end position="274"/>
    </location>
</feature>
<evidence type="ECO:0000256" key="7">
    <source>
        <dbReference type="ARBA" id="ARBA00022842"/>
    </source>
</evidence>
<comment type="pathway">
    <text evidence="3">Cofactor biosynthesis; riboflavin biosynthesis.</text>
</comment>
<dbReference type="InterPro" id="IPR032677">
    <property type="entry name" value="GTP_cyclohydro_II"/>
</dbReference>
<dbReference type="SUPFAM" id="SSF142695">
    <property type="entry name" value="RibA-like"/>
    <property type="match status" value="1"/>
</dbReference>
<dbReference type="Pfam" id="PF00925">
    <property type="entry name" value="GTP_cyclohydro2"/>
    <property type="match status" value="1"/>
</dbReference>
<dbReference type="NCBIfam" id="TIGR00506">
    <property type="entry name" value="ribB"/>
    <property type="match status" value="1"/>
</dbReference>
<evidence type="ECO:0000256" key="8">
    <source>
        <dbReference type="ARBA" id="ARBA00023211"/>
    </source>
</evidence>
<protein>
    <submittedName>
        <fullName evidence="11">3,4-dihydroxy-2-butanone 4-phosphate synthase / GTP cyclohydrolase II</fullName>
        <ecNumber evidence="11">3.5.4.25</ecNumber>
        <ecNumber evidence="11">4.1.99.12</ecNumber>
    </submittedName>
</protein>
<evidence type="ECO:0000256" key="4">
    <source>
        <dbReference type="ARBA" id="ARBA00005520"/>
    </source>
</evidence>
<dbReference type="HAMAP" id="MF_00180">
    <property type="entry name" value="RibB"/>
    <property type="match status" value="1"/>
</dbReference>
<dbReference type="SUPFAM" id="SSF55821">
    <property type="entry name" value="YrdC/RibB"/>
    <property type="match status" value="1"/>
</dbReference>
<keyword evidence="9 11" id="KW-0456">Lyase</keyword>
<dbReference type="InterPro" id="IPR000422">
    <property type="entry name" value="DHBP_synthase_RibB"/>
</dbReference>
<accession>A0A3B0RZJ2</accession>
<evidence type="ECO:0000256" key="1">
    <source>
        <dbReference type="ARBA" id="ARBA00001936"/>
    </source>
</evidence>